<dbReference type="InterPro" id="IPR036412">
    <property type="entry name" value="HAD-like_sf"/>
</dbReference>
<dbReference type="InterPro" id="IPR023214">
    <property type="entry name" value="HAD_sf"/>
</dbReference>
<proteinExistence type="predicted"/>
<dbReference type="PATRIC" id="fig|39777.7.peg.339"/>
<dbReference type="Proteomes" id="UP000070226">
    <property type="component" value="Unassembled WGS sequence"/>
</dbReference>
<comment type="caution">
    <text evidence="1">The sequence shown here is derived from an EMBL/GenBank/DDBJ whole genome shotgun (WGS) entry which is preliminary data.</text>
</comment>
<gene>
    <name evidence="1" type="ORF">HMPREF3233_00348</name>
</gene>
<evidence type="ECO:0008006" key="3">
    <source>
        <dbReference type="Google" id="ProtNLM"/>
    </source>
</evidence>
<name>A0A133S6P5_9FIRM</name>
<dbReference type="EMBL" id="LRQT01000006">
    <property type="protein sequence ID" value="KXA65347.1"/>
    <property type="molecule type" value="Genomic_DNA"/>
</dbReference>
<dbReference type="Gene3D" id="3.40.50.1000">
    <property type="entry name" value="HAD superfamily/HAD-like"/>
    <property type="match status" value="1"/>
</dbReference>
<dbReference type="Pfam" id="PF12710">
    <property type="entry name" value="HAD"/>
    <property type="match status" value="1"/>
</dbReference>
<sequence length="304" mass="35218">MITYKTDSKASLQSSESSMPVLAMCYDFDKTLTPDDMQAQGFIQSVGYDEEQIKQFWQESNQLAKKNDMDNNLAYMYKMIQEAVGRFYVTREKLMEYGNQVELYEGVRTWFERIREYGLEHGVRIEHYIISSGLKEMIEGTEMAKNGAFKKIYASAFMFDDKGVAVWPAQAINYTNKTQFLFRIQKGVLDINDPGVNDYIRPEEQRVPFRNMIYIGDSDTDIPCMSLVNVNGGHSIGVYDPDSKNKDKVYKMMQHHRIRYYAPADYTDGSDLDTVVKQIIQKTAAYEALEQQYVRNKHEAESHS</sequence>
<dbReference type="STRING" id="39777.B7L28_04555"/>
<evidence type="ECO:0000313" key="1">
    <source>
        <dbReference type="EMBL" id="KXA65347.1"/>
    </source>
</evidence>
<accession>A0A133S6P5</accession>
<evidence type="ECO:0000313" key="2">
    <source>
        <dbReference type="Proteomes" id="UP000070226"/>
    </source>
</evidence>
<protein>
    <recommendedName>
        <fullName evidence="3">Haloacid dehalogenase-like hydrolase</fullName>
    </recommendedName>
</protein>
<organism evidence="1">
    <name type="scientific">Veillonella atypica</name>
    <dbReference type="NCBI Taxonomy" id="39777"/>
    <lineage>
        <taxon>Bacteria</taxon>
        <taxon>Bacillati</taxon>
        <taxon>Bacillota</taxon>
        <taxon>Negativicutes</taxon>
        <taxon>Veillonellales</taxon>
        <taxon>Veillonellaceae</taxon>
        <taxon>Veillonella</taxon>
    </lineage>
</organism>
<reference evidence="1 2" key="1">
    <citation type="submission" date="2016-01" db="EMBL/GenBank/DDBJ databases">
        <authorList>
            <person name="Oliw E.H."/>
        </authorList>
    </citation>
    <scope>NUCLEOTIDE SEQUENCE [LARGE SCALE GENOMIC DNA]</scope>
    <source>
        <strain evidence="1 2">CMW7756B</strain>
    </source>
</reference>
<dbReference type="AlphaFoldDB" id="A0A133S6P5"/>
<dbReference type="RefSeq" id="WP_060807161.1">
    <property type="nucleotide sequence ID" value="NZ_KQ958054.1"/>
</dbReference>
<dbReference type="SUPFAM" id="SSF56784">
    <property type="entry name" value="HAD-like"/>
    <property type="match status" value="1"/>
</dbReference>